<dbReference type="EMBL" id="FXAN01000034">
    <property type="protein sequence ID" value="SMF98832.1"/>
    <property type="molecule type" value="Genomic_DNA"/>
</dbReference>
<reference evidence="1 2" key="1">
    <citation type="submission" date="2017-04" db="EMBL/GenBank/DDBJ databases">
        <authorList>
            <person name="Afonso C.L."/>
            <person name="Miller P.J."/>
            <person name="Scott M.A."/>
            <person name="Spackman E."/>
            <person name="Goraichik I."/>
            <person name="Dimitrov K.M."/>
            <person name="Suarez D.L."/>
            <person name="Swayne D.E."/>
        </authorList>
    </citation>
    <scope>NUCLEOTIDE SEQUENCE [LARGE SCALE GENOMIC DNA]</scope>
    <source>
        <strain evidence="1">LMG 28154</strain>
    </source>
</reference>
<evidence type="ECO:0000313" key="2">
    <source>
        <dbReference type="Proteomes" id="UP000198460"/>
    </source>
</evidence>
<gene>
    <name evidence="1" type="ORF">BSIN_2118</name>
</gene>
<accession>A0A238H0W4</accession>
<organism evidence="1 2">
    <name type="scientific">Burkholderia singularis</name>
    <dbReference type="NCBI Taxonomy" id="1503053"/>
    <lineage>
        <taxon>Bacteria</taxon>
        <taxon>Pseudomonadati</taxon>
        <taxon>Pseudomonadota</taxon>
        <taxon>Betaproteobacteria</taxon>
        <taxon>Burkholderiales</taxon>
        <taxon>Burkholderiaceae</taxon>
        <taxon>Burkholderia</taxon>
        <taxon>pseudomallei group</taxon>
    </lineage>
</organism>
<proteinExistence type="predicted"/>
<sequence>MLTKIVDKTGMSPREIAASNVGVSFIWRIAEITVASRS</sequence>
<evidence type="ECO:0000313" key="1">
    <source>
        <dbReference type="EMBL" id="SMF98832.1"/>
    </source>
</evidence>
<protein>
    <submittedName>
        <fullName evidence="1">Uncharacterized protein</fullName>
    </submittedName>
</protein>
<dbReference type="Proteomes" id="UP000198460">
    <property type="component" value="Unassembled WGS sequence"/>
</dbReference>
<name>A0A238H0W4_9BURK</name>
<dbReference type="AlphaFoldDB" id="A0A238H0W4"/>